<dbReference type="SUPFAM" id="SSF50370">
    <property type="entry name" value="Ricin B-like lectins"/>
    <property type="match status" value="1"/>
</dbReference>
<dbReference type="EMBL" id="JBEZFP010000022">
    <property type="protein sequence ID" value="MEU8134160.1"/>
    <property type="molecule type" value="Genomic_DNA"/>
</dbReference>
<gene>
    <name evidence="3" type="ORF">AB0C36_11680</name>
</gene>
<proteinExistence type="predicted"/>
<dbReference type="CDD" id="cd00161">
    <property type="entry name" value="beta-trefoil_Ricin-like"/>
    <property type="match status" value="1"/>
</dbReference>
<evidence type="ECO:0000313" key="4">
    <source>
        <dbReference type="Proteomes" id="UP001551482"/>
    </source>
</evidence>
<accession>A0ABV3DEI3</accession>
<evidence type="ECO:0000256" key="1">
    <source>
        <dbReference type="SAM" id="MobiDB-lite"/>
    </source>
</evidence>
<feature type="region of interest" description="Disordered" evidence="1">
    <location>
        <begin position="34"/>
        <end position="90"/>
    </location>
</feature>
<dbReference type="InterPro" id="IPR000772">
    <property type="entry name" value="Ricin_B_lectin"/>
</dbReference>
<dbReference type="Proteomes" id="UP001551482">
    <property type="component" value="Unassembled WGS sequence"/>
</dbReference>
<dbReference type="RefSeq" id="WP_358352580.1">
    <property type="nucleotide sequence ID" value="NZ_JBEZFP010000022.1"/>
</dbReference>
<dbReference type="PROSITE" id="PS50231">
    <property type="entry name" value="RICIN_B_LECTIN"/>
    <property type="match status" value="1"/>
</dbReference>
<dbReference type="Pfam" id="PF14200">
    <property type="entry name" value="RicinB_lectin_2"/>
    <property type="match status" value="1"/>
</dbReference>
<reference evidence="3 4" key="1">
    <citation type="submission" date="2024-06" db="EMBL/GenBank/DDBJ databases">
        <title>The Natural Products Discovery Center: Release of the First 8490 Sequenced Strains for Exploring Actinobacteria Biosynthetic Diversity.</title>
        <authorList>
            <person name="Kalkreuter E."/>
            <person name="Kautsar S.A."/>
            <person name="Yang D."/>
            <person name="Bader C.D."/>
            <person name="Teijaro C.N."/>
            <person name="Fluegel L."/>
            <person name="Davis C.M."/>
            <person name="Simpson J.R."/>
            <person name="Lauterbach L."/>
            <person name="Steele A.D."/>
            <person name="Gui C."/>
            <person name="Meng S."/>
            <person name="Li G."/>
            <person name="Viehrig K."/>
            <person name="Ye F."/>
            <person name="Su P."/>
            <person name="Kiefer A.F."/>
            <person name="Nichols A."/>
            <person name="Cepeda A.J."/>
            <person name="Yan W."/>
            <person name="Fan B."/>
            <person name="Jiang Y."/>
            <person name="Adhikari A."/>
            <person name="Zheng C.-J."/>
            <person name="Schuster L."/>
            <person name="Cowan T.M."/>
            <person name="Smanski M.J."/>
            <person name="Chevrette M.G."/>
            <person name="De Carvalho L.P.S."/>
            <person name="Shen B."/>
        </authorList>
    </citation>
    <scope>NUCLEOTIDE SEQUENCE [LARGE SCALE GENOMIC DNA]</scope>
    <source>
        <strain evidence="3 4">NPDC048946</strain>
    </source>
</reference>
<feature type="compositionally biased region" description="Low complexity" evidence="1">
    <location>
        <begin position="37"/>
        <end position="90"/>
    </location>
</feature>
<organism evidence="3 4">
    <name type="scientific">Streptodolium elevatio</name>
    <dbReference type="NCBI Taxonomy" id="3157996"/>
    <lineage>
        <taxon>Bacteria</taxon>
        <taxon>Bacillati</taxon>
        <taxon>Actinomycetota</taxon>
        <taxon>Actinomycetes</taxon>
        <taxon>Kitasatosporales</taxon>
        <taxon>Streptomycetaceae</taxon>
        <taxon>Streptodolium</taxon>
    </lineage>
</organism>
<evidence type="ECO:0000259" key="2">
    <source>
        <dbReference type="Pfam" id="PF14200"/>
    </source>
</evidence>
<name>A0ABV3DEI3_9ACTN</name>
<dbReference type="InterPro" id="IPR035992">
    <property type="entry name" value="Ricin_B-like_lectins"/>
</dbReference>
<comment type="caution">
    <text evidence="3">The sequence shown here is derived from an EMBL/GenBank/DDBJ whole genome shotgun (WGS) entry which is preliminary data.</text>
</comment>
<evidence type="ECO:0000313" key="3">
    <source>
        <dbReference type="EMBL" id="MEU8134160.1"/>
    </source>
</evidence>
<keyword evidence="4" id="KW-1185">Reference proteome</keyword>
<protein>
    <submittedName>
        <fullName evidence="3">RICIN domain-containing protein</fullName>
    </submittedName>
</protein>
<sequence length="216" mass="21771">MVSRRTVVVALVATALVGLLFGAVFGVLGGGGDDKSPAAAVSPTTSTTPGPSPLSGASSSAPPSSAAPSTSASPSKSPTTSKPPTLKSGTTYVLTVGGRAMDVYGGDKGDNTPVIVFASSPDKTNQQWTVHDAGGGYVYLVSRVSNKCLDMGGGHAVQDKCGEERQQWQAQPRGKGFVLVNRGGQALGIGEQVRGQQGLGLVPAASGAVWTFTQAR</sequence>
<dbReference type="Gene3D" id="2.80.10.50">
    <property type="match status" value="1"/>
</dbReference>
<feature type="domain" description="Ricin B lectin" evidence="2">
    <location>
        <begin position="124"/>
        <end position="185"/>
    </location>
</feature>